<feature type="non-terminal residue" evidence="1">
    <location>
        <position position="110"/>
    </location>
</feature>
<dbReference type="Proteomes" id="UP000053820">
    <property type="component" value="Unassembled WGS sequence"/>
</dbReference>
<feature type="non-terminal residue" evidence="1">
    <location>
        <position position="1"/>
    </location>
</feature>
<reference evidence="1 2" key="1">
    <citation type="submission" date="2014-04" db="EMBL/GenBank/DDBJ databases">
        <title>Evolutionary Origins and Diversification of the Mycorrhizal Mutualists.</title>
        <authorList>
            <consortium name="DOE Joint Genome Institute"/>
            <consortium name="Mycorrhizal Genomics Consortium"/>
            <person name="Kohler A."/>
            <person name="Kuo A."/>
            <person name="Nagy L.G."/>
            <person name="Floudas D."/>
            <person name="Copeland A."/>
            <person name="Barry K.W."/>
            <person name="Cichocki N."/>
            <person name="Veneault-Fourrey C."/>
            <person name="LaButti K."/>
            <person name="Lindquist E.A."/>
            <person name="Lipzen A."/>
            <person name="Lundell T."/>
            <person name="Morin E."/>
            <person name="Murat C."/>
            <person name="Riley R."/>
            <person name="Ohm R."/>
            <person name="Sun H."/>
            <person name="Tunlid A."/>
            <person name="Henrissat B."/>
            <person name="Grigoriev I.V."/>
            <person name="Hibbett D.S."/>
            <person name="Martin F."/>
        </authorList>
    </citation>
    <scope>NUCLEOTIDE SEQUENCE [LARGE SCALE GENOMIC DNA]</scope>
    <source>
        <strain evidence="1 2">MD-312</strain>
    </source>
</reference>
<evidence type="ECO:0000313" key="2">
    <source>
        <dbReference type="Proteomes" id="UP000053820"/>
    </source>
</evidence>
<sequence length="110" mass="12494">VARCNARTWGTSFASSTVVAVRLARAWESSWVRRRVRVVKEKRGLVLVDKDSMKFDLMQLSNVALANGIHYWLLYRIQGLIRSPLILSSAGQVYSTEGVEEEIYPCSYRG</sequence>
<organism evidence="1 2">
    <name type="scientific">Hydnomerulius pinastri MD-312</name>
    <dbReference type="NCBI Taxonomy" id="994086"/>
    <lineage>
        <taxon>Eukaryota</taxon>
        <taxon>Fungi</taxon>
        <taxon>Dikarya</taxon>
        <taxon>Basidiomycota</taxon>
        <taxon>Agaricomycotina</taxon>
        <taxon>Agaricomycetes</taxon>
        <taxon>Agaricomycetidae</taxon>
        <taxon>Boletales</taxon>
        <taxon>Boletales incertae sedis</taxon>
        <taxon>Leucogyrophana</taxon>
    </lineage>
</organism>
<evidence type="ECO:0000313" key="1">
    <source>
        <dbReference type="EMBL" id="KIJ59994.1"/>
    </source>
</evidence>
<gene>
    <name evidence="1" type="ORF">HYDPIDRAFT_117916</name>
</gene>
<proteinExistence type="predicted"/>
<protein>
    <submittedName>
        <fullName evidence="1">Uncharacterized protein</fullName>
    </submittedName>
</protein>
<dbReference type="EMBL" id="KN839878">
    <property type="protein sequence ID" value="KIJ59994.1"/>
    <property type="molecule type" value="Genomic_DNA"/>
</dbReference>
<dbReference type="AlphaFoldDB" id="A0A0C9V3R1"/>
<name>A0A0C9V3R1_9AGAM</name>
<accession>A0A0C9V3R1</accession>
<keyword evidence="2" id="KW-1185">Reference proteome</keyword>
<dbReference type="HOGENOM" id="CLU_2176997_0_0_1"/>